<dbReference type="RefSeq" id="WP_111528460.1">
    <property type="nucleotide sequence ID" value="NZ_JBHRSG010000004.1"/>
</dbReference>
<organism evidence="1 2">
    <name type="scientific">Phenylobacterium soli</name>
    <dbReference type="NCBI Taxonomy" id="2170551"/>
    <lineage>
        <taxon>Bacteria</taxon>
        <taxon>Pseudomonadati</taxon>
        <taxon>Pseudomonadota</taxon>
        <taxon>Alphaproteobacteria</taxon>
        <taxon>Caulobacterales</taxon>
        <taxon>Caulobacteraceae</taxon>
        <taxon>Phenylobacterium</taxon>
    </lineage>
</organism>
<comment type="caution">
    <text evidence="1">The sequence shown here is derived from an EMBL/GenBank/DDBJ whole genome shotgun (WGS) entry which is preliminary data.</text>
</comment>
<evidence type="ECO:0000313" key="1">
    <source>
        <dbReference type="EMBL" id="RAK54709.1"/>
    </source>
</evidence>
<evidence type="ECO:0000313" key="2">
    <source>
        <dbReference type="Proteomes" id="UP000249254"/>
    </source>
</evidence>
<reference evidence="2" key="1">
    <citation type="submission" date="2018-05" db="EMBL/GenBank/DDBJ databases">
        <authorList>
            <person name="Li X."/>
        </authorList>
    </citation>
    <scope>NUCLEOTIDE SEQUENCE [LARGE SCALE GENOMIC DNA]</scope>
    <source>
        <strain evidence="2">LX32</strain>
    </source>
</reference>
<sequence length="69" mass="7830">MRDIPDRAVFTIMRHDGQWAVEHEGEYFGHSPEKEVAKAAAHRRARVAQDGGRPCQVRIHGEQGFYAQA</sequence>
<dbReference type="Proteomes" id="UP000249254">
    <property type="component" value="Unassembled WGS sequence"/>
</dbReference>
<accession>A0A328AJC3</accession>
<dbReference type="OrthoDB" id="7210871at2"/>
<dbReference type="AlphaFoldDB" id="A0A328AJC3"/>
<gene>
    <name evidence="1" type="ORF">DJ017_09320</name>
</gene>
<proteinExistence type="predicted"/>
<dbReference type="EMBL" id="QFYQ01000001">
    <property type="protein sequence ID" value="RAK54709.1"/>
    <property type="molecule type" value="Genomic_DNA"/>
</dbReference>
<name>A0A328AJC3_9CAUL</name>
<protein>
    <recommendedName>
        <fullName evidence="3">DUF2188 domain-containing protein</fullName>
    </recommendedName>
</protein>
<evidence type="ECO:0008006" key="3">
    <source>
        <dbReference type="Google" id="ProtNLM"/>
    </source>
</evidence>
<keyword evidence="2" id="KW-1185">Reference proteome</keyword>